<sequence>MELIREQIEEEKEENLVVDGDFNARTGNKGGPVREENGKVKETRDSIDKVVNREGRILVSKIEERGWMILNRSYNRGGRTYIGERGASVVDYVIVNEKAEENIKMIVGDRTESDHVPLEVELKWPETNVIKQERATKIIERSNLMEEGIRNYQEKCKRWTNTQIENKSMWKELKEKIRSSTTKTRKEIMLWRLGKREWHSKEWKREKRYLRKMLRKLKKDKISREEYVRKRKYYKI</sequence>
<dbReference type="OrthoDB" id="7701337at2759"/>
<keyword evidence="3" id="KW-1185">Reference proteome</keyword>
<feature type="domain" description="Endonuclease/exonuclease/phosphatase" evidence="1">
    <location>
        <begin position="3"/>
        <end position="118"/>
    </location>
</feature>
<protein>
    <recommendedName>
        <fullName evidence="1">Endonuclease/exonuclease/phosphatase domain-containing protein</fullName>
    </recommendedName>
</protein>
<dbReference type="Gene3D" id="3.60.10.10">
    <property type="entry name" value="Endonuclease/exonuclease/phosphatase"/>
    <property type="match status" value="1"/>
</dbReference>
<dbReference type="InterPro" id="IPR036691">
    <property type="entry name" value="Endo/exonu/phosph_ase_sf"/>
</dbReference>
<dbReference type="Proteomes" id="UP000036403">
    <property type="component" value="Unassembled WGS sequence"/>
</dbReference>
<evidence type="ECO:0000313" key="2">
    <source>
        <dbReference type="EMBL" id="KMQ89058.1"/>
    </source>
</evidence>
<organism evidence="2 3">
    <name type="scientific">Lasius niger</name>
    <name type="common">Black garden ant</name>
    <dbReference type="NCBI Taxonomy" id="67767"/>
    <lineage>
        <taxon>Eukaryota</taxon>
        <taxon>Metazoa</taxon>
        <taxon>Ecdysozoa</taxon>
        <taxon>Arthropoda</taxon>
        <taxon>Hexapoda</taxon>
        <taxon>Insecta</taxon>
        <taxon>Pterygota</taxon>
        <taxon>Neoptera</taxon>
        <taxon>Endopterygota</taxon>
        <taxon>Hymenoptera</taxon>
        <taxon>Apocrita</taxon>
        <taxon>Aculeata</taxon>
        <taxon>Formicoidea</taxon>
        <taxon>Formicidae</taxon>
        <taxon>Formicinae</taxon>
        <taxon>Lasius</taxon>
        <taxon>Lasius</taxon>
    </lineage>
</organism>
<gene>
    <name evidence="2" type="ORF">RF55_11351</name>
</gene>
<name>A0A0J7KF73_LASNI</name>
<proteinExistence type="predicted"/>
<evidence type="ECO:0000259" key="1">
    <source>
        <dbReference type="Pfam" id="PF14529"/>
    </source>
</evidence>
<evidence type="ECO:0000313" key="3">
    <source>
        <dbReference type="Proteomes" id="UP000036403"/>
    </source>
</evidence>
<dbReference type="GO" id="GO:0003824">
    <property type="term" value="F:catalytic activity"/>
    <property type="evidence" value="ECO:0007669"/>
    <property type="project" value="InterPro"/>
</dbReference>
<dbReference type="STRING" id="67767.A0A0J7KF73"/>
<dbReference type="SUPFAM" id="SSF56219">
    <property type="entry name" value="DNase I-like"/>
    <property type="match status" value="1"/>
</dbReference>
<accession>A0A0J7KF73</accession>
<dbReference type="InterPro" id="IPR005135">
    <property type="entry name" value="Endo/exonuclease/phosphatase"/>
</dbReference>
<dbReference type="EMBL" id="LBMM01008206">
    <property type="protein sequence ID" value="KMQ89058.1"/>
    <property type="molecule type" value="Genomic_DNA"/>
</dbReference>
<reference evidence="2 3" key="1">
    <citation type="submission" date="2015-04" db="EMBL/GenBank/DDBJ databases">
        <title>Lasius niger genome sequencing.</title>
        <authorList>
            <person name="Konorov E.A."/>
            <person name="Nikitin M.A."/>
            <person name="Kirill M.V."/>
            <person name="Chang P."/>
        </authorList>
    </citation>
    <scope>NUCLEOTIDE SEQUENCE [LARGE SCALE GENOMIC DNA]</scope>
    <source>
        <tissue evidence="2">Whole</tissue>
    </source>
</reference>
<dbReference type="PaxDb" id="67767-A0A0J7KF73"/>
<dbReference type="AlphaFoldDB" id="A0A0J7KF73"/>
<comment type="caution">
    <text evidence="2">The sequence shown here is derived from an EMBL/GenBank/DDBJ whole genome shotgun (WGS) entry which is preliminary data.</text>
</comment>
<dbReference type="Pfam" id="PF14529">
    <property type="entry name" value="Exo_endo_phos_2"/>
    <property type="match status" value="1"/>
</dbReference>